<dbReference type="PROSITE" id="PS50025">
    <property type="entry name" value="LAM_G_DOMAIN"/>
    <property type="match status" value="1"/>
</dbReference>
<keyword evidence="4" id="KW-1133">Transmembrane helix</keyword>
<keyword evidence="2" id="KW-0245">EGF-like domain</keyword>
<dbReference type="InterPro" id="IPR000742">
    <property type="entry name" value="EGF"/>
</dbReference>
<feature type="domain" description="EGF-like" evidence="6">
    <location>
        <begin position="1419"/>
        <end position="1460"/>
    </location>
</feature>
<feature type="region of interest" description="Disordered" evidence="3">
    <location>
        <begin position="2053"/>
        <end position="2078"/>
    </location>
</feature>
<organism evidence="7 8">
    <name type="scientific">Macrostomum lignano</name>
    <dbReference type="NCBI Taxonomy" id="282301"/>
    <lineage>
        <taxon>Eukaryota</taxon>
        <taxon>Metazoa</taxon>
        <taxon>Spiralia</taxon>
        <taxon>Lophotrochozoa</taxon>
        <taxon>Platyhelminthes</taxon>
        <taxon>Rhabditophora</taxon>
        <taxon>Macrostomorpha</taxon>
        <taxon>Macrostomida</taxon>
        <taxon>Macrostomidae</taxon>
        <taxon>Macrostomum</taxon>
    </lineage>
</organism>
<keyword evidence="4" id="KW-0472">Membrane</keyword>
<feature type="disulfide bond" evidence="2">
    <location>
        <begin position="1948"/>
        <end position="1965"/>
    </location>
</feature>
<feature type="domain" description="Laminin G" evidence="5">
    <location>
        <begin position="1719"/>
        <end position="1921"/>
    </location>
</feature>
<feature type="transmembrane region" description="Helical" evidence="4">
    <location>
        <begin position="2026"/>
        <end position="2048"/>
    </location>
</feature>
<evidence type="ECO:0000256" key="2">
    <source>
        <dbReference type="PROSITE-ProRule" id="PRU00076"/>
    </source>
</evidence>
<feature type="region of interest" description="Disordered" evidence="3">
    <location>
        <begin position="2308"/>
        <end position="2327"/>
    </location>
</feature>
<dbReference type="CDD" id="cd00054">
    <property type="entry name" value="EGF_CA"/>
    <property type="match status" value="1"/>
</dbReference>
<feature type="transmembrane region" description="Helical" evidence="4">
    <location>
        <begin position="1991"/>
        <end position="2014"/>
    </location>
</feature>
<feature type="region of interest" description="Disordered" evidence="3">
    <location>
        <begin position="332"/>
        <end position="361"/>
    </location>
</feature>
<evidence type="ECO:0000256" key="1">
    <source>
        <dbReference type="ARBA" id="ARBA00023157"/>
    </source>
</evidence>
<dbReference type="SUPFAM" id="SSF49899">
    <property type="entry name" value="Concanavalin A-like lectins/glucanases"/>
    <property type="match status" value="1"/>
</dbReference>
<feature type="compositionally biased region" description="Basic and acidic residues" evidence="3">
    <location>
        <begin position="2310"/>
        <end position="2323"/>
    </location>
</feature>
<evidence type="ECO:0000313" key="8">
    <source>
        <dbReference type="WBParaSite" id="maker-uti_cns_0004403-snap-gene-0.2-mRNA-1"/>
    </source>
</evidence>
<protein>
    <submittedName>
        <fullName evidence="8">RING-type domain-containing protein</fullName>
    </submittedName>
</protein>
<keyword evidence="1 2" id="KW-1015">Disulfide bond</keyword>
<evidence type="ECO:0000256" key="3">
    <source>
        <dbReference type="SAM" id="MobiDB-lite"/>
    </source>
</evidence>
<feature type="region of interest" description="Disordered" evidence="3">
    <location>
        <begin position="2256"/>
        <end position="2296"/>
    </location>
</feature>
<evidence type="ECO:0000259" key="5">
    <source>
        <dbReference type="PROSITE" id="PS50025"/>
    </source>
</evidence>
<feature type="compositionally biased region" description="Basic residues" evidence="3">
    <location>
        <begin position="2277"/>
        <end position="2293"/>
    </location>
</feature>
<reference evidence="8" key="1">
    <citation type="submission" date="2016-11" db="UniProtKB">
        <authorList>
            <consortium name="WormBaseParasite"/>
        </authorList>
    </citation>
    <scope>IDENTIFICATION</scope>
</reference>
<feature type="compositionally biased region" description="Basic and acidic residues" evidence="3">
    <location>
        <begin position="2110"/>
        <end position="2119"/>
    </location>
</feature>
<dbReference type="InterPro" id="IPR001791">
    <property type="entry name" value="Laminin_G"/>
</dbReference>
<evidence type="ECO:0000313" key="7">
    <source>
        <dbReference type="Proteomes" id="UP000095280"/>
    </source>
</evidence>
<keyword evidence="7" id="KW-1185">Reference proteome</keyword>
<feature type="region of interest" description="Disordered" evidence="3">
    <location>
        <begin position="181"/>
        <end position="215"/>
    </location>
</feature>
<feature type="compositionally biased region" description="Gly residues" evidence="3">
    <location>
        <begin position="334"/>
        <end position="345"/>
    </location>
</feature>
<name>A0A1I8H4E9_9PLAT</name>
<feature type="compositionally biased region" description="Low complexity" evidence="3">
    <location>
        <begin position="2055"/>
        <end position="2073"/>
    </location>
</feature>
<evidence type="ECO:0000256" key="4">
    <source>
        <dbReference type="SAM" id="Phobius"/>
    </source>
</evidence>
<evidence type="ECO:0000259" key="6">
    <source>
        <dbReference type="PROSITE" id="PS50026"/>
    </source>
</evidence>
<comment type="caution">
    <text evidence="2">Lacks conserved residue(s) required for the propagation of feature annotation.</text>
</comment>
<dbReference type="InterPro" id="IPR013320">
    <property type="entry name" value="ConA-like_dom_sf"/>
</dbReference>
<dbReference type="Gene3D" id="2.60.120.200">
    <property type="match status" value="1"/>
</dbReference>
<accession>A0A1I8H4E9</accession>
<feature type="disulfide bond" evidence="2">
    <location>
        <begin position="1428"/>
        <end position="1445"/>
    </location>
</feature>
<feature type="compositionally biased region" description="Low complexity" evidence="3">
    <location>
        <begin position="8"/>
        <end position="36"/>
    </location>
</feature>
<dbReference type="PROSITE" id="PS50026">
    <property type="entry name" value="EGF_3"/>
    <property type="match status" value="2"/>
</dbReference>
<feature type="region of interest" description="Disordered" evidence="3">
    <location>
        <begin position="1"/>
        <end position="43"/>
    </location>
</feature>
<feature type="region of interest" description="Disordered" evidence="3">
    <location>
        <begin position="873"/>
        <end position="893"/>
    </location>
</feature>
<feature type="region of interest" description="Disordered" evidence="3">
    <location>
        <begin position="531"/>
        <end position="554"/>
    </location>
</feature>
<feature type="region of interest" description="Disordered" evidence="3">
    <location>
        <begin position="404"/>
        <end position="430"/>
    </location>
</feature>
<feature type="domain" description="EGF-like" evidence="6">
    <location>
        <begin position="1937"/>
        <end position="1975"/>
    </location>
</feature>
<dbReference type="Proteomes" id="UP000095280">
    <property type="component" value="Unplaced"/>
</dbReference>
<proteinExistence type="predicted"/>
<dbReference type="WBParaSite" id="maker-uti_cns_0004403-snap-gene-0.2-mRNA-1">
    <property type="protein sequence ID" value="maker-uti_cns_0004403-snap-gene-0.2-mRNA-1"/>
    <property type="gene ID" value="maker-uti_cns_0004403-snap-gene-0.2"/>
</dbReference>
<keyword evidence="4" id="KW-0812">Transmembrane</keyword>
<feature type="compositionally biased region" description="Basic and acidic residues" evidence="3">
    <location>
        <begin position="2090"/>
        <end position="2102"/>
    </location>
</feature>
<sequence>QAGIAGEPSSRPGARRPGLGPAAAGSAVGVSGGRPARAMDEGGHAQGLGGVLAARPGRVVVGGGGGQAVPALPSSREPSMERSMRGVMAGWRPRLAAAPGGSPVDSGRGGGGSRCCAGGGGGGCCWRCCGGGGGGGREERKEAAAMSTEDGENRLTIAVHVAKVLHLIQDVEAGAAASGLLPAAEPPHGVARRAASGAERRHSRRAESSDQGGHGVGCGLAQACEFARIQHLDDGGLLTVSQAEIPIQPQINATALGIEPGPLAHQSSCATAGLRPPDTRTVGIVLGVQVGVRVSQAAASASELGIVQVLVQRVLWRGGLASQSAAEVQRPLLAGGGGSRSGGGPASRHGEGVAGPQAGQGLAHRHPLVLAVSGGRSKSRPEVVEDWPKNRLLLLLPKIRSSAAHNNSAGARRKPLHPTPGQRRVLRQPGRDTPAHLWLVMSLKVFHRIAIPGKERRLNRIPHILHHPRLKLNSIAPEPPLIALAGAADLWERSCPLTSTAGFPFSIFPPQSARGHGRTSQTLNQLEFFSDGGKRLRGSSPDSPCLPATQPPQIAQSSLESPQLNLCAPDEVQVNIRVVGRWLLQDAVHFLPPVVAGGQRGRLTSPSASAAGRLLGRGSRGGRSCGIGGGGVRGVVQGARQRLADAGVDMLLLLRRLHGVPPAGNRRRRGCRRLVLTGAAVPPDSRVERVDLAGEVAVDGVHRGGRGQPGRGVGSGSRRWCRRCCGQGIPRVPGGRGAAAAEEAGRPKPSRWAMPGSGKSCRCRFSRLRPVAASGGCGGGGGRGGCCWGTGGSSRSAGWLRMDSCDSSLADGKGRIGAAQAGQEARAEAAEPTADGGLARVLTGGCRCCRRCFACGRRCGLVDVRAGRVPAAGPCDSHQPGSLPSPNSPRSRMSPFLQPLLPRTWREYIINSCKNASPAAGMIFVIAARPPPVRRRQFAILGKAAAVVVATAGTAAAATAAPVSPSPNLSLGTESSTRMDYYNNWLSEKPHTSNQIYGFYMREEMRMRRQRLEQQDRQREEAQLRRARTAPNLLLPYPSQHRPPFSYTSSRPTTYFVAPPLPSLYDRRQAKSASASRGKVLQLWNTLSGVTVQLSMNIRQAEGCLHHSLSRTNGAVCVDFLSLCKQQTRSAKASIGELELAGSNVRFISAFRPRAALLIQAESRASEIEAQSDSAMLRYGPAVAAILLAVLASAYCDKAEVEVLLPDDANFRKYGAAYLRISGVDRMDRVIGAGDVATKFTVDKSSTPNRLVLRPPDLKNGVHVVQVKAGTVSHQLNLRVSSLPLSVIDSAIFIAGSRDPISSLVARLKSRLSARLVSQLQPAADTSEVSLLIPKVGTSSYLALWEAYELVKTETEASSGVQVMPDRCPAESAQLCRSRLRFSSSSLPSVHPAVVQLNSDSNFLGFGLSWTAQTAEQMSAEPCGPATCLNGGVCDANFTGFGFRCICPLAPNTPWGPRCEYPVRSYSHGSSGLAFTRHWIGGLPHSALSLEISFELSGSIEKAGLETLALKSPNNPGSSMLSASLIFRTTTLRVAGSLLLGKSFDVSSAGLNQGNWFTFHILMTPKLTRAVLCPKKLAGVSSNPIPLECQTKSVNSGGSVSDFTNLWLEIGQALTGCVQSVTVNGYLVDAKASRAVTTGDSKVEDDCKFQSGSCGGSGTFVCGAQSVCYGIVTKSKGYPMDCNCQCLGSKRKKLETVGSSAECRKDRQSNECTQDPLIISTASSNPSTWFENPKNPLQLSDKNSVSIELELRTRVSASTGVLHATIKNSARSTVLSQSLDISDGLLQLCIDSSSCFAFPPIRVDDGEWHSVFAATRQAVLKLRVDGVDRLHDLGRTVADLSNLDLTAQIANSWLRNIRVSGTYMSTTTDAADRSINEATGGFITPVLASDARVGSDGVDLTPPCDCPSTEVCRRLWGKMTCECPAGQERDAGKSCVAVNPCSKFNISCPSGGSCRATGVNLGFECICPPGVTMCRSSSEARTVFTSAGVNWWVWLIVSIGVMVLILIVVALVFLLRLDGGVQQRPVLPVAIVDGAGGSFWHLVLIYNLQRAGKPQGEQPPEGEAQQQQRQQQRVVDEQQRRLAGARLQDRVVGRQAAADRDNTAAGQVRETPHSQHDAENQWHCGVPLKAVHQLVGGHHRQRGGGRVHHCRSGVHRGHGHRVGQPNATDCRQRQLQGRLHDDARQEPRLHWETSATAQAAGGDHQTSVDGHQADCQQRTIQRIAQSVISGVTSAGVGDERLQRPLRVEGRGPVIAQTHQEGDQRPEDDAAALQTAPRRARSRTAASGKRRRRSRVELPGARCHRGCCVEPRQRQDSERGKGEGEGQPDEAAVFANARVGQQVLHLDAHKQAGRGGHVDERAEHRAALRPRPLAQHCVHHVGDHQAVTSMRAQAVSAAPESGLHWSVYTAPAMAPADASRTQPPSCRVRTWPIQQATRPPRAPSKKRQVYIQDIGEADSATPSVAVLALELAAASVMNWYSITFRQQRIVSSTAILWSHWALQMEGKKLGRIPQLSAGLDPQWLRLPRADDADELGKGDASVAVTVSAANHVVHQSVGDLSGLQQAAQGSPQLRRANEAVSVGVEDSEGLRQLAVRLLPVAKLPEAHEAEELLQVNEAVSVLVNAGEHLLREQGCTLRPKFRVLREFLPLKNIPETSALCPRAAVSKAAQDVAKLLHAYASVVVVVECVESPHALGDLFVGQSFGQVDILGYLSLAGDLVWLLRRSAIGGVDGWRNLCRDSLRLWEGEAAQIQLALKGRGVAENNLQAVHPFGLAADRSGWGARASVQSCRVQKLP</sequence>
<feature type="region of interest" description="Disordered" evidence="3">
    <location>
        <begin position="2090"/>
        <end position="2119"/>
    </location>
</feature>
<feature type="compositionally biased region" description="Low complexity" evidence="3">
    <location>
        <begin position="880"/>
        <end position="893"/>
    </location>
</feature>